<accession>A0A9D2EFS5</accession>
<evidence type="ECO:0000256" key="4">
    <source>
        <dbReference type="ARBA" id="ARBA00023136"/>
    </source>
</evidence>
<evidence type="ECO:0000313" key="7">
    <source>
        <dbReference type="Proteomes" id="UP000824037"/>
    </source>
</evidence>
<dbReference type="Pfam" id="PF07681">
    <property type="entry name" value="DoxX"/>
    <property type="match status" value="1"/>
</dbReference>
<comment type="caution">
    <text evidence="6">The sequence shown here is derived from an EMBL/GenBank/DDBJ whole genome shotgun (WGS) entry which is preliminary data.</text>
</comment>
<sequence length="179" mass="19222">MDPVRALARPLLASVFVVDGLDALRHPEKHAALLEPYGPALDKAAETVPGVPAKRTVLVRISGGASVAAGLLLAIGKAPRLAAATLAVIGLGSTVVRHPFWSRKGEERREELSAFLTRGAVTAGAVFAATDRRGKPSMAWQYQNWREHREDLALANEEFEAQLEEVKAKAKEKVAKAKS</sequence>
<evidence type="ECO:0000256" key="2">
    <source>
        <dbReference type="ARBA" id="ARBA00022692"/>
    </source>
</evidence>
<evidence type="ECO:0000256" key="5">
    <source>
        <dbReference type="SAM" id="Coils"/>
    </source>
</evidence>
<proteinExistence type="predicted"/>
<dbReference type="EMBL" id="DXBY01000209">
    <property type="protein sequence ID" value="HIZ36512.1"/>
    <property type="molecule type" value="Genomic_DNA"/>
</dbReference>
<dbReference type="AlphaFoldDB" id="A0A9D2EFS5"/>
<evidence type="ECO:0000256" key="3">
    <source>
        <dbReference type="ARBA" id="ARBA00022989"/>
    </source>
</evidence>
<name>A0A9D2EFS5_9MICO</name>
<evidence type="ECO:0000313" key="6">
    <source>
        <dbReference type="EMBL" id="HIZ36512.1"/>
    </source>
</evidence>
<reference evidence="6" key="1">
    <citation type="journal article" date="2021" name="PeerJ">
        <title>Extensive microbial diversity within the chicken gut microbiome revealed by metagenomics and culture.</title>
        <authorList>
            <person name="Gilroy R."/>
            <person name="Ravi A."/>
            <person name="Getino M."/>
            <person name="Pursley I."/>
            <person name="Horton D.L."/>
            <person name="Alikhan N.F."/>
            <person name="Baker D."/>
            <person name="Gharbi K."/>
            <person name="Hall N."/>
            <person name="Watson M."/>
            <person name="Adriaenssens E.M."/>
            <person name="Foster-Nyarko E."/>
            <person name="Jarju S."/>
            <person name="Secka A."/>
            <person name="Antonio M."/>
            <person name="Oren A."/>
            <person name="Chaudhuri R.R."/>
            <person name="La Ragione R."/>
            <person name="Hildebrand F."/>
            <person name="Pallen M.J."/>
        </authorList>
    </citation>
    <scope>NUCLEOTIDE SEQUENCE</scope>
    <source>
        <strain evidence="6">ChiGjej4B4-7305</strain>
    </source>
</reference>
<keyword evidence="3" id="KW-1133">Transmembrane helix</keyword>
<reference evidence="6" key="2">
    <citation type="submission" date="2021-04" db="EMBL/GenBank/DDBJ databases">
        <authorList>
            <person name="Gilroy R."/>
        </authorList>
    </citation>
    <scope>NUCLEOTIDE SEQUENCE</scope>
    <source>
        <strain evidence="6">ChiGjej4B4-7305</strain>
    </source>
</reference>
<comment type="subcellular location">
    <subcellularLocation>
        <location evidence="1">Membrane</location>
        <topology evidence="1">Multi-pass membrane protein</topology>
    </subcellularLocation>
</comment>
<keyword evidence="2" id="KW-0812">Transmembrane</keyword>
<dbReference type="Proteomes" id="UP000824037">
    <property type="component" value="Unassembled WGS sequence"/>
</dbReference>
<gene>
    <name evidence="6" type="ORF">H9815_12095</name>
</gene>
<protein>
    <submittedName>
        <fullName evidence="6">DoxX family protein</fullName>
    </submittedName>
</protein>
<dbReference type="InterPro" id="IPR032808">
    <property type="entry name" value="DoxX"/>
</dbReference>
<evidence type="ECO:0000256" key="1">
    <source>
        <dbReference type="ARBA" id="ARBA00004141"/>
    </source>
</evidence>
<feature type="coiled-coil region" evidence="5">
    <location>
        <begin position="142"/>
        <end position="176"/>
    </location>
</feature>
<keyword evidence="5" id="KW-0175">Coiled coil</keyword>
<dbReference type="GO" id="GO:0016020">
    <property type="term" value="C:membrane"/>
    <property type="evidence" value="ECO:0007669"/>
    <property type="project" value="UniProtKB-SubCell"/>
</dbReference>
<organism evidence="6 7">
    <name type="scientific">Candidatus Ruania gallistercoris</name>
    <dbReference type="NCBI Taxonomy" id="2838746"/>
    <lineage>
        <taxon>Bacteria</taxon>
        <taxon>Bacillati</taxon>
        <taxon>Actinomycetota</taxon>
        <taxon>Actinomycetes</taxon>
        <taxon>Micrococcales</taxon>
        <taxon>Ruaniaceae</taxon>
        <taxon>Ruania</taxon>
    </lineage>
</organism>
<keyword evidence="4" id="KW-0472">Membrane</keyword>